<evidence type="ECO:0000313" key="2">
    <source>
        <dbReference type="Proteomes" id="UP001470230"/>
    </source>
</evidence>
<dbReference type="EMBL" id="JAPFFF010000004">
    <property type="protein sequence ID" value="KAK8891720.1"/>
    <property type="molecule type" value="Genomic_DNA"/>
</dbReference>
<dbReference type="SUPFAM" id="SSF52058">
    <property type="entry name" value="L domain-like"/>
    <property type="match status" value="2"/>
</dbReference>
<dbReference type="PANTHER" id="PTHR45661">
    <property type="entry name" value="SURFACE ANTIGEN"/>
    <property type="match status" value="1"/>
</dbReference>
<reference evidence="1 2" key="1">
    <citation type="submission" date="2024-04" db="EMBL/GenBank/DDBJ databases">
        <title>Tritrichomonas musculus Genome.</title>
        <authorList>
            <person name="Alves-Ferreira E."/>
            <person name="Grigg M."/>
            <person name="Lorenzi H."/>
            <person name="Galac M."/>
        </authorList>
    </citation>
    <scope>NUCLEOTIDE SEQUENCE [LARGE SCALE GENOMIC DNA]</scope>
    <source>
        <strain evidence="1 2">EAF2021</strain>
    </source>
</reference>
<dbReference type="InterPro" id="IPR026906">
    <property type="entry name" value="LRR_5"/>
</dbReference>
<evidence type="ECO:0000313" key="1">
    <source>
        <dbReference type="EMBL" id="KAK8891720.1"/>
    </source>
</evidence>
<proteinExistence type="predicted"/>
<sequence length="458" mass="52369">MSPKLSFNDVAFDSCLSISNVKISCKNNISVFSYLLNDYISLKYIEISTKSNLYLTEDCFSNATKLEVAIFETKNINFEKNLFEKCTMFAYVSIKCENSIEITADMFKNCESLFEVDINASNTLHLKTDCFNEKQTLRKIELKGKKEKIDENCFNDCYSLYIFVISGTEKVKIKSNQFFNFINIKEYLKLVQNCFLGADELMNLSIIGGDILNNNDVHSDFPVLLHFSIIQANYVFIEESQFKNSKNIETIKIQSETIISIGSNCFEKCERLKSLKLEADDVFIGKNCFKNCSSLEIVDFDLASKINMEQFAFSMCLSLVDIFISASSCLFVGENCFSECENLHSVKFNANHISIKQDSFKKCHSLVSVEILPLKTKHSQNDSEDDSITYYYYSINRVCRVIIGKNVFSSLKKVEKLKICADELVQLCNGCFYKSNKFSTVIINAPNIIIDDYFFANC</sequence>
<dbReference type="PANTHER" id="PTHR45661:SF3">
    <property type="entry name" value="IG-LIKE DOMAIN-CONTAINING PROTEIN"/>
    <property type="match status" value="1"/>
</dbReference>
<evidence type="ECO:0008006" key="3">
    <source>
        <dbReference type="Google" id="ProtNLM"/>
    </source>
</evidence>
<organism evidence="1 2">
    <name type="scientific">Tritrichomonas musculus</name>
    <dbReference type="NCBI Taxonomy" id="1915356"/>
    <lineage>
        <taxon>Eukaryota</taxon>
        <taxon>Metamonada</taxon>
        <taxon>Parabasalia</taxon>
        <taxon>Tritrichomonadida</taxon>
        <taxon>Tritrichomonadidae</taxon>
        <taxon>Tritrichomonas</taxon>
    </lineage>
</organism>
<dbReference type="InterPro" id="IPR053139">
    <property type="entry name" value="Surface_bspA-like"/>
</dbReference>
<dbReference type="Proteomes" id="UP001470230">
    <property type="component" value="Unassembled WGS sequence"/>
</dbReference>
<comment type="caution">
    <text evidence="1">The sequence shown here is derived from an EMBL/GenBank/DDBJ whole genome shotgun (WGS) entry which is preliminary data.</text>
</comment>
<dbReference type="Gene3D" id="3.80.10.10">
    <property type="entry name" value="Ribonuclease Inhibitor"/>
    <property type="match status" value="2"/>
</dbReference>
<name>A0ABR2KKR1_9EUKA</name>
<dbReference type="InterPro" id="IPR032675">
    <property type="entry name" value="LRR_dom_sf"/>
</dbReference>
<dbReference type="Pfam" id="PF13306">
    <property type="entry name" value="LRR_5"/>
    <property type="match status" value="3"/>
</dbReference>
<gene>
    <name evidence="1" type="ORF">M9Y10_028940</name>
</gene>
<keyword evidence="2" id="KW-1185">Reference proteome</keyword>
<protein>
    <recommendedName>
        <fullName evidence="3">Surface antigen BspA-like</fullName>
    </recommendedName>
</protein>
<accession>A0ABR2KKR1</accession>